<reference evidence="2" key="1">
    <citation type="journal article" date="2015" name="Nature">
        <title>Complex archaea that bridge the gap between prokaryotes and eukaryotes.</title>
        <authorList>
            <person name="Spang A."/>
            <person name="Saw J.H."/>
            <person name="Jorgensen S.L."/>
            <person name="Zaremba-Niedzwiedzka K."/>
            <person name="Martijn J."/>
            <person name="Lind A.E."/>
            <person name="van Eijk R."/>
            <person name="Schleper C."/>
            <person name="Guy L."/>
            <person name="Ettema T.J."/>
        </authorList>
    </citation>
    <scope>NUCLEOTIDE SEQUENCE</scope>
</reference>
<feature type="compositionally biased region" description="Basic and acidic residues" evidence="1">
    <location>
        <begin position="55"/>
        <end position="71"/>
    </location>
</feature>
<evidence type="ECO:0000313" key="2">
    <source>
        <dbReference type="EMBL" id="KKM72731.1"/>
    </source>
</evidence>
<gene>
    <name evidence="2" type="ORF">LCGC14_1417570</name>
</gene>
<name>A0A0F9KDK4_9ZZZZ</name>
<protein>
    <recommendedName>
        <fullName evidence="3">30S ribosomal protein S21</fullName>
    </recommendedName>
</protein>
<evidence type="ECO:0000256" key="1">
    <source>
        <dbReference type="SAM" id="MobiDB-lite"/>
    </source>
</evidence>
<evidence type="ECO:0008006" key="3">
    <source>
        <dbReference type="Google" id="ProtNLM"/>
    </source>
</evidence>
<organism evidence="2">
    <name type="scientific">marine sediment metagenome</name>
    <dbReference type="NCBI Taxonomy" id="412755"/>
    <lineage>
        <taxon>unclassified sequences</taxon>
        <taxon>metagenomes</taxon>
        <taxon>ecological metagenomes</taxon>
    </lineage>
</organism>
<dbReference type="AlphaFoldDB" id="A0A0F9KDK4"/>
<proteinExistence type="predicted"/>
<sequence>MSRPSSMVVIGEGRRGFDASLRRFLKMTSDVVSEAKRRQYFRPTPTRNARRLRGKILEKRKQEREDDPSRS</sequence>
<accession>A0A0F9KDK4</accession>
<feature type="region of interest" description="Disordered" evidence="1">
    <location>
        <begin position="42"/>
        <end position="71"/>
    </location>
</feature>
<comment type="caution">
    <text evidence="2">The sequence shown here is derived from an EMBL/GenBank/DDBJ whole genome shotgun (WGS) entry which is preliminary data.</text>
</comment>
<dbReference type="EMBL" id="LAZR01009413">
    <property type="protein sequence ID" value="KKM72731.1"/>
    <property type="molecule type" value="Genomic_DNA"/>
</dbReference>